<dbReference type="AlphaFoldDB" id="A0A6G9XS30"/>
<organism evidence="2 3">
    <name type="scientific">Nocardia brasiliensis</name>
    <dbReference type="NCBI Taxonomy" id="37326"/>
    <lineage>
        <taxon>Bacteria</taxon>
        <taxon>Bacillati</taxon>
        <taxon>Actinomycetota</taxon>
        <taxon>Actinomycetes</taxon>
        <taxon>Mycobacteriales</taxon>
        <taxon>Nocardiaceae</taxon>
        <taxon>Nocardia</taxon>
    </lineage>
</organism>
<reference evidence="2 3" key="1">
    <citation type="journal article" date="2019" name="ACS Chem. Biol.">
        <title>Identification and Mobilization of a Cryptic Antibiotic Biosynthesis Gene Locus from a Human-Pathogenic Nocardia Isolate.</title>
        <authorList>
            <person name="Herisse M."/>
            <person name="Ishida K."/>
            <person name="Porter J.L."/>
            <person name="Howden B."/>
            <person name="Hertweck C."/>
            <person name="Stinear T.P."/>
            <person name="Pidot S.J."/>
        </authorList>
    </citation>
    <scope>NUCLEOTIDE SEQUENCE [LARGE SCALE GENOMIC DNA]</scope>
    <source>
        <strain evidence="2 3">AUSMDU00024985</strain>
    </source>
</reference>
<dbReference type="Proteomes" id="UP000501705">
    <property type="component" value="Chromosome"/>
</dbReference>
<feature type="chain" id="PRO_5038426658" evidence="1">
    <location>
        <begin position="20"/>
        <end position="123"/>
    </location>
</feature>
<dbReference type="EMBL" id="CP046171">
    <property type="protein sequence ID" value="QIS03706.1"/>
    <property type="molecule type" value="Genomic_DNA"/>
</dbReference>
<dbReference type="RefSeq" id="WP_167462771.1">
    <property type="nucleotide sequence ID" value="NZ_CP046171.1"/>
</dbReference>
<sequence>MPNLSQVAAALAGCTLALAIFPISAAAQPEPVEIDNSQMDASKPYDCRVTSTRYGKNGAIGGKCKGDGYFQIRILCYKSNSTSSDSSYIWGGRADAPKGTSLAVCRGSHPYMLSDRHVKFWRT</sequence>
<gene>
    <name evidence="2" type="ORF">F5X71_16480</name>
</gene>
<name>A0A6G9XS30_NOCBR</name>
<proteinExistence type="predicted"/>
<protein>
    <submittedName>
        <fullName evidence="2">Uncharacterized protein</fullName>
    </submittedName>
</protein>
<keyword evidence="1" id="KW-0732">Signal</keyword>
<accession>A0A6G9XS30</accession>
<evidence type="ECO:0000313" key="2">
    <source>
        <dbReference type="EMBL" id="QIS03706.1"/>
    </source>
</evidence>
<evidence type="ECO:0000256" key="1">
    <source>
        <dbReference type="SAM" id="SignalP"/>
    </source>
</evidence>
<evidence type="ECO:0000313" key="3">
    <source>
        <dbReference type="Proteomes" id="UP000501705"/>
    </source>
</evidence>
<feature type="signal peptide" evidence="1">
    <location>
        <begin position="1"/>
        <end position="19"/>
    </location>
</feature>